<dbReference type="InterPro" id="IPR000014">
    <property type="entry name" value="PAS"/>
</dbReference>
<keyword evidence="2" id="KW-0805">Transcription regulation</keyword>
<dbReference type="SUPFAM" id="SSF55785">
    <property type="entry name" value="PYP-like sensor domain (PAS domain)"/>
    <property type="match status" value="1"/>
</dbReference>
<dbReference type="EMBL" id="OE180808">
    <property type="protein sequence ID" value="CAD7572004.1"/>
    <property type="molecule type" value="Genomic_DNA"/>
</dbReference>
<dbReference type="AlphaFoldDB" id="A0A7R9P6Y1"/>
<sequence length="190" mass="21136">MWPLGSNEFDTLALRSPHTIMPPLDAGLVIWTVHSKTDLFSKGQCETDSYRFLAKNGGYVWVLTQATLLYGNRGQKPNSVVCVNFVTSFCNNPSFYPSLPFADLRSADISPSLSQTCSTFLTRPVATDSSRTPLLSPRYHSFLVTGVRPGGPRKSSPPPISSRRLTLNWRRSFPFYAYCDMKNDTTSPDG</sequence>
<evidence type="ECO:0000256" key="4">
    <source>
        <dbReference type="ARBA" id="ARBA00023242"/>
    </source>
</evidence>
<dbReference type="InterPro" id="IPR035965">
    <property type="entry name" value="PAS-like_dom_sf"/>
</dbReference>
<name>A0A7R9P6Y1_TIMCA</name>
<dbReference type="GO" id="GO:0000981">
    <property type="term" value="F:DNA-binding transcription factor activity, RNA polymerase II-specific"/>
    <property type="evidence" value="ECO:0007669"/>
    <property type="project" value="TreeGrafter"/>
</dbReference>
<evidence type="ECO:0000256" key="1">
    <source>
        <dbReference type="ARBA" id="ARBA00004123"/>
    </source>
</evidence>
<evidence type="ECO:0000313" key="5">
    <source>
        <dbReference type="EMBL" id="CAD7572004.1"/>
    </source>
</evidence>
<accession>A0A7R9P6Y1</accession>
<organism evidence="5">
    <name type="scientific">Timema californicum</name>
    <name type="common">California timema</name>
    <name type="synonym">Walking stick</name>
    <dbReference type="NCBI Taxonomy" id="61474"/>
    <lineage>
        <taxon>Eukaryota</taxon>
        <taxon>Metazoa</taxon>
        <taxon>Ecdysozoa</taxon>
        <taxon>Arthropoda</taxon>
        <taxon>Hexapoda</taxon>
        <taxon>Insecta</taxon>
        <taxon>Pterygota</taxon>
        <taxon>Neoptera</taxon>
        <taxon>Polyneoptera</taxon>
        <taxon>Phasmatodea</taxon>
        <taxon>Timematodea</taxon>
        <taxon>Timematoidea</taxon>
        <taxon>Timematidae</taxon>
        <taxon>Timema</taxon>
    </lineage>
</organism>
<evidence type="ECO:0000256" key="3">
    <source>
        <dbReference type="ARBA" id="ARBA00023163"/>
    </source>
</evidence>
<protein>
    <submittedName>
        <fullName evidence="5">(California timema) hypothetical protein</fullName>
    </submittedName>
</protein>
<dbReference type="CDD" id="cd00130">
    <property type="entry name" value="PAS"/>
    <property type="match status" value="1"/>
</dbReference>
<dbReference type="Gene3D" id="3.30.450.20">
    <property type="entry name" value="PAS domain"/>
    <property type="match status" value="1"/>
</dbReference>
<dbReference type="GO" id="GO:0005634">
    <property type="term" value="C:nucleus"/>
    <property type="evidence" value="ECO:0007669"/>
    <property type="project" value="UniProtKB-SubCell"/>
</dbReference>
<dbReference type="PANTHER" id="PTHR23043">
    <property type="entry name" value="HYPOXIA-INDUCIBLE FACTOR 1 ALPHA"/>
    <property type="match status" value="1"/>
</dbReference>
<evidence type="ECO:0000256" key="2">
    <source>
        <dbReference type="ARBA" id="ARBA00023015"/>
    </source>
</evidence>
<comment type="subcellular location">
    <subcellularLocation>
        <location evidence="1">Nucleus</location>
    </subcellularLocation>
</comment>
<keyword evidence="3" id="KW-0804">Transcription</keyword>
<dbReference type="PANTHER" id="PTHR23043:SF17">
    <property type="entry name" value="PROTEIN SIMILAR"/>
    <property type="match status" value="1"/>
</dbReference>
<dbReference type="GO" id="GO:0071456">
    <property type="term" value="P:cellular response to hypoxia"/>
    <property type="evidence" value="ECO:0007669"/>
    <property type="project" value="TreeGrafter"/>
</dbReference>
<keyword evidence="4" id="KW-0539">Nucleus</keyword>
<dbReference type="GO" id="GO:0000977">
    <property type="term" value="F:RNA polymerase II transcription regulatory region sequence-specific DNA binding"/>
    <property type="evidence" value="ECO:0007669"/>
    <property type="project" value="TreeGrafter"/>
</dbReference>
<proteinExistence type="predicted"/>
<reference evidence="5" key="1">
    <citation type="submission" date="2020-11" db="EMBL/GenBank/DDBJ databases">
        <authorList>
            <person name="Tran Van P."/>
        </authorList>
    </citation>
    <scope>NUCLEOTIDE SEQUENCE</scope>
</reference>
<dbReference type="GO" id="GO:0010557">
    <property type="term" value="P:positive regulation of macromolecule biosynthetic process"/>
    <property type="evidence" value="ECO:0007669"/>
    <property type="project" value="UniProtKB-ARBA"/>
</dbReference>
<gene>
    <name evidence="5" type="ORF">TCMB3V08_LOCUS4662</name>
</gene>